<sequence length="84" mass="9389">MVWASFRGNHERLASKFTVLSVLNRVNISSESHSYVDGPVLKANGGYPPRDSILRRIWEPQEALRIALKRSPCPQPQSLDTGEG</sequence>
<proteinExistence type="predicted"/>
<dbReference type="AlphaFoldDB" id="A0A5N7BFQ8"/>
<evidence type="ECO:0000313" key="1">
    <source>
        <dbReference type="EMBL" id="KAE8380614.1"/>
    </source>
</evidence>
<reference evidence="1 2" key="1">
    <citation type="submission" date="2019-04" db="EMBL/GenBank/DDBJ databases">
        <title>Friends and foes A comparative genomics studyof 23 Aspergillus species from section Flavi.</title>
        <authorList>
            <consortium name="DOE Joint Genome Institute"/>
            <person name="Kjaerbolling I."/>
            <person name="Vesth T."/>
            <person name="Frisvad J.C."/>
            <person name="Nybo J.L."/>
            <person name="Theobald S."/>
            <person name="Kildgaard S."/>
            <person name="Isbrandt T."/>
            <person name="Kuo A."/>
            <person name="Sato A."/>
            <person name="Lyhne E.K."/>
            <person name="Kogle M.E."/>
            <person name="Wiebenga A."/>
            <person name="Kun R.S."/>
            <person name="Lubbers R.J."/>
            <person name="Makela M.R."/>
            <person name="Barry K."/>
            <person name="Chovatia M."/>
            <person name="Clum A."/>
            <person name="Daum C."/>
            <person name="Haridas S."/>
            <person name="He G."/>
            <person name="LaButti K."/>
            <person name="Lipzen A."/>
            <person name="Mondo S."/>
            <person name="Riley R."/>
            <person name="Salamov A."/>
            <person name="Simmons B.A."/>
            <person name="Magnuson J.K."/>
            <person name="Henrissat B."/>
            <person name="Mortensen U.H."/>
            <person name="Larsen T.O."/>
            <person name="Devries R.P."/>
            <person name="Grigoriev I.V."/>
            <person name="Machida M."/>
            <person name="Baker S.E."/>
            <person name="Andersen M.R."/>
        </authorList>
    </citation>
    <scope>NUCLEOTIDE SEQUENCE [LARGE SCALE GENOMIC DNA]</scope>
    <source>
        <strain evidence="1 2">IBT 29228</strain>
    </source>
</reference>
<protein>
    <submittedName>
        <fullName evidence="1">Uncharacterized protein</fullName>
    </submittedName>
</protein>
<dbReference type="Proteomes" id="UP000326198">
    <property type="component" value="Unassembled WGS sequence"/>
</dbReference>
<evidence type="ECO:0000313" key="2">
    <source>
        <dbReference type="Proteomes" id="UP000326198"/>
    </source>
</evidence>
<dbReference type="EMBL" id="ML736179">
    <property type="protein sequence ID" value="KAE8380614.1"/>
    <property type="molecule type" value="Genomic_DNA"/>
</dbReference>
<name>A0A5N7BFQ8_9EURO</name>
<keyword evidence="2" id="KW-1185">Reference proteome</keyword>
<accession>A0A5N7BFQ8</accession>
<gene>
    <name evidence="1" type="ORF">BDV26DRAFT_256998</name>
</gene>
<organism evidence="1 2">
    <name type="scientific">Aspergillus bertholletiae</name>
    <dbReference type="NCBI Taxonomy" id="1226010"/>
    <lineage>
        <taxon>Eukaryota</taxon>
        <taxon>Fungi</taxon>
        <taxon>Dikarya</taxon>
        <taxon>Ascomycota</taxon>
        <taxon>Pezizomycotina</taxon>
        <taxon>Eurotiomycetes</taxon>
        <taxon>Eurotiomycetidae</taxon>
        <taxon>Eurotiales</taxon>
        <taxon>Aspergillaceae</taxon>
        <taxon>Aspergillus</taxon>
        <taxon>Aspergillus subgen. Circumdati</taxon>
    </lineage>
</organism>